<reference evidence="16" key="1">
    <citation type="journal article" date="2021" name="ISME J.">
        <title>Evolutionary origin and ecological implication of a unique nif island in free-living Bradyrhizobium lineages.</title>
        <authorList>
            <person name="Tao J."/>
        </authorList>
    </citation>
    <scope>NUCLEOTIDE SEQUENCE [LARGE SCALE GENOMIC DNA]</scope>
    <source>
        <strain evidence="16">SZCCT0434</strain>
    </source>
</reference>
<feature type="domain" description="Penicillin-binding protein transpeptidase" evidence="13">
    <location>
        <begin position="330"/>
        <end position="557"/>
    </location>
</feature>
<keyword evidence="12" id="KW-1133">Transmembrane helix</keyword>
<keyword evidence="7" id="KW-0808">Transferase</keyword>
<comment type="caution">
    <text evidence="15">The sequence shown here is derived from an EMBL/GenBank/DDBJ whole genome shotgun (WGS) entry which is preliminary data.</text>
</comment>
<keyword evidence="5" id="KW-0645">Protease</keyword>
<dbReference type="Gene3D" id="3.40.710.10">
    <property type="entry name" value="DD-peptidase/beta-lactamase superfamily"/>
    <property type="match status" value="1"/>
</dbReference>
<evidence type="ECO:0000256" key="4">
    <source>
        <dbReference type="ARBA" id="ARBA00022645"/>
    </source>
</evidence>
<keyword evidence="16" id="KW-1185">Reference proteome</keyword>
<dbReference type="EMBL" id="JAFCJH010000018">
    <property type="protein sequence ID" value="MBR0797424.1"/>
    <property type="molecule type" value="Genomic_DNA"/>
</dbReference>
<dbReference type="SUPFAM" id="SSF53955">
    <property type="entry name" value="Lysozyme-like"/>
    <property type="match status" value="1"/>
</dbReference>
<evidence type="ECO:0000256" key="8">
    <source>
        <dbReference type="ARBA" id="ARBA00022801"/>
    </source>
</evidence>
<accession>A0ABS5FL74</accession>
<evidence type="ECO:0000313" key="15">
    <source>
        <dbReference type="EMBL" id="MBR0797424.1"/>
    </source>
</evidence>
<gene>
    <name evidence="15" type="ORF">JQ615_18715</name>
</gene>
<dbReference type="InterPro" id="IPR001264">
    <property type="entry name" value="Glyco_trans_51"/>
</dbReference>
<sequence>MTIPSSGAPEGRPPSQPRSRLRYLAGFFAVAIPALAIAFGWELRGIHFPPAAEVTSRRVIALKSADGRDLWPTSHLQLAPVDANAMPPNVINAVLSIEDRHFLRHGAIDFSSILRALEQNLAARKVVAGGSTITQQLVKTLFLGPERTYKRKIQEAAIAIWIEHKLTKDQILTSYLNNVYLGSGATGFPAAAKLYFDKKVADLTLPQAAMLAGMINAPAKDDPIHNIDAARRRAAAVLDAMVSNGKLSEQDALVAKLHPATPGTSDVSPPSTGWFVDWVYNKAAAVTPPLGGAVQIRTTLDLRLQQLAAGVVKSTLARYGSEKHVGQAALVAMRPDGAVVAMVGGRSYARSKYNRAVQAARQPGSAFKLFVYYAALRQGFSPTDEILDARVNVHGWQPENYGHHHHGEVALADAFANSLNDATVRLSQEVGIDQVIAAARDLGLRAPLQSNPSLALGTSEVTLLDLTSAYASVRAGRAPTHPWGISGIRTQSDKDDVPVAASESRHSLANYQGELIDLLQGVVEHGTGRAAALKGFAAGKTGTTQDYRDAWFVGFDDSLVVGVWVGNDDHTPMKGVVGGSLPAQMWKNFVEQASTPTTAEAAPTLPDVPAIAAGASASSVFAGDGDANPPAAEAQTAQCNIPACEENYRSFRASDCTYQPYWGGPRQYCAR</sequence>
<keyword evidence="9" id="KW-0511">Multifunctional enzyme</keyword>
<evidence type="ECO:0000256" key="11">
    <source>
        <dbReference type="ARBA" id="ARBA00049902"/>
    </source>
</evidence>
<comment type="catalytic activity">
    <reaction evidence="11">
        <text>[GlcNAc-(1-&gt;4)-Mur2Ac(oyl-L-Ala-gamma-D-Glu-L-Lys-D-Ala-D-Ala)](n)-di-trans,octa-cis-undecaprenyl diphosphate + beta-D-GlcNAc-(1-&gt;4)-Mur2Ac(oyl-L-Ala-gamma-D-Glu-L-Lys-D-Ala-D-Ala)-di-trans,octa-cis-undecaprenyl diphosphate = [GlcNAc-(1-&gt;4)-Mur2Ac(oyl-L-Ala-gamma-D-Glu-L-Lys-D-Ala-D-Ala)](n+1)-di-trans,octa-cis-undecaprenyl diphosphate + di-trans,octa-cis-undecaprenyl diphosphate + H(+)</text>
        <dbReference type="Rhea" id="RHEA:23708"/>
        <dbReference type="Rhea" id="RHEA-COMP:9602"/>
        <dbReference type="Rhea" id="RHEA-COMP:9603"/>
        <dbReference type="ChEBI" id="CHEBI:15378"/>
        <dbReference type="ChEBI" id="CHEBI:58405"/>
        <dbReference type="ChEBI" id="CHEBI:60033"/>
        <dbReference type="ChEBI" id="CHEBI:78435"/>
        <dbReference type="EC" id="2.4.99.28"/>
    </reaction>
</comment>
<evidence type="ECO:0000256" key="3">
    <source>
        <dbReference type="ARBA" id="ARBA00007739"/>
    </source>
</evidence>
<dbReference type="RefSeq" id="WP_212493324.1">
    <property type="nucleotide sequence ID" value="NZ_JAFCJH010000018.1"/>
</dbReference>
<dbReference type="InterPro" id="IPR001460">
    <property type="entry name" value="PCN-bd_Tpept"/>
</dbReference>
<dbReference type="PANTHER" id="PTHR32282">
    <property type="entry name" value="BINDING PROTEIN TRANSPEPTIDASE, PUTATIVE-RELATED"/>
    <property type="match status" value="1"/>
</dbReference>
<dbReference type="InterPro" id="IPR036950">
    <property type="entry name" value="PBP_transglycosylase"/>
</dbReference>
<evidence type="ECO:0000259" key="13">
    <source>
        <dbReference type="Pfam" id="PF00905"/>
    </source>
</evidence>
<evidence type="ECO:0000256" key="7">
    <source>
        <dbReference type="ARBA" id="ARBA00022679"/>
    </source>
</evidence>
<evidence type="ECO:0000256" key="2">
    <source>
        <dbReference type="ARBA" id="ARBA00007090"/>
    </source>
</evidence>
<keyword evidence="12" id="KW-0472">Membrane</keyword>
<comment type="pathway">
    <text evidence="1">Cell wall biogenesis; peptidoglycan biosynthesis.</text>
</comment>
<dbReference type="InterPro" id="IPR012338">
    <property type="entry name" value="Beta-lactam/transpept-like"/>
</dbReference>
<dbReference type="InterPro" id="IPR050396">
    <property type="entry name" value="Glycosyltr_51/Transpeptidase"/>
</dbReference>
<keyword evidence="6" id="KW-0328">Glycosyltransferase</keyword>
<evidence type="ECO:0000256" key="5">
    <source>
        <dbReference type="ARBA" id="ARBA00022670"/>
    </source>
</evidence>
<dbReference type="PANTHER" id="PTHR32282:SF33">
    <property type="entry name" value="PEPTIDOGLYCAN GLYCOSYLTRANSFERASE"/>
    <property type="match status" value="1"/>
</dbReference>
<keyword evidence="12" id="KW-0812">Transmembrane</keyword>
<dbReference type="EC" id="2.4.99.28" evidence="10"/>
<evidence type="ECO:0000256" key="1">
    <source>
        <dbReference type="ARBA" id="ARBA00004752"/>
    </source>
</evidence>
<comment type="similarity">
    <text evidence="3">In the N-terminal section; belongs to the glycosyltransferase 51 family.</text>
</comment>
<dbReference type="Proteomes" id="UP001315278">
    <property type="component" value="Unassembled WGS sequence"/>
</dbReference>
<feature type="domain" description="Glycosyl transferase family 51" evidence="14">
    <location>
        <begin position="79"/>
        <end position="241"/>
    </location>
</feature>
<proteinExistence type="inferred from homology"/>
<dbReference type="NCBIfam" id="TIGR02074">
    <property type="entry name" value="PBP_1a_fam"/>
    <property type="match status" value="1"/>
</dbReference>
<dbReference type="Pfam" id="PF00905">
    <property type="entry name" value="Transpeptidase"/>
    <property type="match status" value="1"/>
</dbReference>
<evidence type="ECO:0000256" key="6">
    <source>
        <dbReference type="ARBA" id="ARBA00022676"/>
    </source>
</evidence>
<dbReference type="Gene3D" id="1.10.3810.10">
    <property type="entry name" value="Biosynthetic peptidoglycan transglycosylase-like"/>
    <property type="match status" value="1"/>
</dbReference>
<protein>
    <recommendedName>
        <fullName evidence="10">peptidoglycan glycosyltransferase</fullName>
        <ecNumber evidence="10">2.4.99.28</ecNumber>
    </recommendedName>
</protein>
<evidence type="ECO:0000259" key="14">
    <source>
        <dbReference type="Pfam" id="PF00912"/>
    </source>
</evidence>
<dbReference type="SUPFAM" id="SSF56601">
    <property type="entry name" value="beta-lactamase/transpeptidase-like"/>
    <property type="match status" value="1"/>
</dbReference>
<dbReference type="InterPro" id="IPR023346">
    <property type="entry name" value="Lysozyme-like_dom_sf"/>
</dbReference>
<evidence type="ECO:0000256" key="10">
    <source>
        <dbReference type="ARBA" id="ARBA00044770"/>
    </source>
</evidence>
<comment type="similarity">
    <text evidence="2">In the C-terminal section; belongs to the transpeptidase family.</text>
</comment>
<evidence type="ECO:0000256" key="9">
    <source>
        <dbReference type="ARBA" id="ARBA00023268"/>
    </source>
</evidence>
<feature type="transmembrane region" description="Helical" evidence="12">
    <location>
        <begin position="21"/>
        <end position="41"/>
    </location>
</feature>
<keyword evidence="4" id="KW-0121">Carboxypeptidase</keyword>
<name>A0ABS5FL74_9BRAD</name>
<keyword evidence="8" id="KW-0378">Hydrolase</keyword>
<evidence type="ECO:0000256" key="12">
    <source>
        <dbReference type="SAM" id="Phobius"/>
    </source>
</evidence>
<dbReference type="Pfam" id="PF00912">
    <property type="entry name" value="Transgly"/>
    <property type="match status" value="1"/>
</dbReference>
<evidence type="ECO:0000313" key="16">
    <source>
        <dbReference type="Proteomes" id="UP001315278"/>
    </source>
</evidence>
<organism evidence="15 16">
    <name type="scientific">Bradyrhizobium jicamae</name>
    <dbReference type="NCBI Taxonomy" id="280332"/>
    <lineage>
        <taxon>Bacteria</taxon>
        <taxon>Pseudomonadati</taxon>
        <taxon>Pseudomonadota</taxon>
        <taxon>Alphaproteobacteria</taxon>
        <taxon>Hyphomicrobiales</taxon>
        <taxon>Nitrobacteraceae</taxon>
        <taxon>Bradyrhizobium</taxon>
    </lineage>
</organism>